<evidence type="ECO:0000256" key="6">
    <source>
        <dbReference type="ARBA" id="ARBA00022729"/>
    </source>
</evidence>
<evidence type="ECO:0000256" key="8">
    <source>
        <dbReference type="ARBA" id="ARBA00022777"/>
    </source>
</evidence>
<dbReference type="Ensembl" id="ENSLACT00000016799.1">
    <property type="protein sequence ID" value="ENSLACP00000016684.1"/>
    <property type="gene ID" value="ENSLACG00000014697.1"/>
</dbReference>
<dbReference type="GO" id="GO:0004714">
    <property type="term" value="F:transmembrane receptor protein tyrosine kinase activity"/>
    <property type="evidence" value="ECO:0007669"/>
    <property type="project" value="UniProtKB-EC"/>
</dbReference>
<dbReference type="OMA" id="PRYRIMT"/>
<dbReference type="InterPro" id="IPR050122">
    <property type="entry name" value="RTK"/>
</dbReference>
<evidence type="ECO:0000256" key="16">
    <source>
        <dbReference type="ARBA" id="ARBA00051243"/>
    </source>
</evidence>
<keyword evidence="11" id="KW-0472">Membrane</keyword>
<evidence type="ECO:0000256" key="15">
    <source>
        <dbReference type="ARBA" id="ARBA00023180"/>
    </source>
</evidence>
<evidence type="ECO:0000256" key="9">
    <source>
        <dbReference type="ARBA" id="ARBA00022840"/>
    </source>
</evidence>
<dbReference type="Pfam" id="PF12810">
    <property type="entry name" value="ALK_LTK_GRD"/>
    <property type="match status" value="1"/>
</dbReference>
<name>H3B463_LATCH</name>
<dbReference type="SUPFAM" id="SSF56112">
    <property type="entry name" value="Protein kinase-like (PK-like)"/>
    <property type="match status" value="1"/>
</dbReference>
<dbReference type="PANTHER" id="PTHR24416">
    <property type="entry name" value="TYROSINE-PROTEIN KINASE RECEPTOR"/>
    <property type="match status" value="1"/>
</dbReference>
<reference evidence="20" key="1">
    <citation type="submission" date="2011-08" db="EMBL/GenBank/DDBJ databases">
        <title>The draft genome of Latimeria chalumnae.</title>
        <authorList>
            <person name="Di Palma F."/>
            <person name="Alfoldi J."/>
            <person name="Johnson J."/>
            <person name="Berlin A."/>
            <person name="Gnerre S."/>
            <person name="Jaffe D."/>
            <person name="MacCallum I."/>
            <person name="Young S."/>
            <person name="Walker B.J."/>
            <person name="Lander E."/>
            <person name="Lindblad-Toh K."/>
        </authorList>
    </citation>
    <scope>NUCLEOTIDE SEQUENCE [LARGE SCALE GENOMIC DNA]</scope>
    <source>
        <strain evidence="20">Wild caught</strain>
    </source>
</reference>
<dbReference type="Gene3D" id="3.30.200.20">
    <property type="entry name" value="Phosphorylase Kinase, domain 1"/>
    <property type="match status" value="1"/>
</dbReference>
<dbReference type="EMBL" id="AFYH01061270">
    <property type="status" value="NOT_ANNOTATED_CDS"/>
    <property type="molecule type" value="Genomic_DNA"/>
</dbReference>
<dbReference type="GO" id="GO:0045664">
    <property type="term" value="P:regulation of neuron differentiation"/>
    <property type="evidence" value="ECO:0007669"/>
    <property type="project" value="TreeGrafter"/>
</dbReference>
<dbReference type="InterPro" id="IPR000719">
    <property type="entry name" value="Prot_kinase_dom"/>
</dbReference>
<dbReference type="InterPro" id="IPR002011">
    <property type="entry name" value="Tyr_kinase_rcpt_2_CS"/>
</dbReference>
<evidence type="ECO:0000256" key="3">
    <source>
        <dbReference type="ARBA" id="ARBA00022475"/>
    </source>
</evidence>
<dbReference type="GO" id="GO:0043235">
    <property type="term" value="C:receptor complex"/>
    <property type="evidence" value="ECO:0007669"/>
    <property type="project" value="TreeGrafter"/>
</dbReference>
<keyword evidence="9" id="KW-0067">ATP-binding</keyword>
<dbReference type="GO" id="GO:0042127">
    <property type="term" value="P:regulation of cell population proliferation"/>
    <property type="evidence" value="ECO:0007669"/>
    <property type="project" value="TreeGrafter"/>
</dbReference>
<dbReference type="HOGENOM" id="CLU_001878_2_0_1"/>
<reference evidence="19" key="2">
    <citation type="submission" date="2025-08" db="UniProtKB">
        <authorList>
            <consortium name="Ensembl"/>
        </authorList>
    </citation>
    <scope>IDENTIFICATION</scope>
</reference>
<keyword evidence="4" id="KW-0808">Transferase</keyword>
<gene>
    <name evidence="19" type="primary">ALK</name>
</gene>
<dbReference type="EMBL" id="AFYH01061263">
    <property type="status" value="NOT_ANNOTATED_CDS"/>
    <property type="molecule type" value="Genomic_DNA"/>
</dbReference>
<organism evidence="19 20">
    <name type="scientific">Latimeria chalumnae</name>
    <name type="common">Coelacanth</name>
    <dbReference type="NCBI Taxonomy" id="7897"/>
    <lineage>
        <taxon>Eukaryota</taxon>
        <taxon>Metazoa</taxon>
        <taxon>Chordata</taxon>
        <taxon>Craniata</taxon>
        <taxon>Vertebrata</taxon>
        <taxon>Euteleostomi</taxon>
        <taxon>Coelacanthiformes</taxon>
        <taxon>Coelacanthidae</taxon>
        <taxon>Latimeria</taxon>
    </lineage>
</organism>
<dbReference type="GO" id="GO:0005524">
    <property type="term" value="F:ATP binding"/>
    <property type="evidence" value="ECO:0007669"/>
    <property type="project" value="UniProtKB-KW"/>
</dbReference>
<dbReference type="EMBL" id="AFYH01061266">
    <property type="status" value="NOT_ANNOTATED_CDS"/>
    <property type="molecule type" value="Genomic_DNA"/>
</dbReference>
<keyword evidence="8" id="KW-0418">Kinase</keyword>
<keyword evidence="13" id="KW-1015">Disulfide bond</keyword>
<dbReference type="GO" id="GO:0007169">
    <property type="term" value="P:cell surface receptor protein tyrosine kinase signaling pathway"/>
    <property type="evidence" value="ECO:0007669"/>
    <property type="project" value="InterPro"/>
</dbReference>
<reference evidence="19" key="3">
    <citation type="submission" date="2025-09" db="UniProtKB">
        <authorList>
            <consortium name="Ensembl"/>
        </authorList>
    </citation>
    <scope>IDENTIFICATION</scope>
</reference>
<keyword evidence="12" id="KW-0829">Tyrosine-protein kinase</keyword>
<dbReference type="EMBL" id="AFYH01061269">
    <property type="status" value="NOT_ANNOTATED_CDS"/>
    <property type="molecule type" value="Genomic_DNA"/>
</dbReference>
<evidence type="ECO:0000256" key="7">
    <source>
        <dbReference type="ARBA" id="ARBA00022741"/>
    </source>
</evidence>
<evidence type="ECO:0000256" key="14">
    <source>
        <dbReference type="ARBA" id="ARBA00023170"/>
    </source>
</evidence>
<keyword evidence="14" id="KW-0675">Receptor</keyword>
<evidence type="ECO:0000256" key="13">
    <source>
        <dbReference type="ARBA" id="ARBA00023157"/>
    </source>
</evidence>
<evidence type="ECO:0000256" key="12">
    <source>
        <dbReference type="ARBA" id="ARBA00023137"/>
    </source>
</evidence>
<keyword evidence="5" id="KW-0812">Transmembrane</keyword>
<feature type="region of interest" description="Disordered" evidence="17">
    <location>
        <begin position="733"/>
        <end position="763"/>
    </location>
</feature>
<evidence type="ECO:0000256" key="17">
    <source>
        <dbReference type="SAM" id="MobiDB-lite"/>
    </source>
</evidence>
<evidence type="ECO:0000313" key="19">
    <source>
        <dbReference type="Ensembl" id="ENSLACP00000016684.1"/>
    </source>
</evidence>
<keyword evidence="20" id="KW-1185">Reference proteome</keyword>
<keyword evidence="3" id="KW-1003">Cell membrane</keyword>
<dbReference type="FunFam" id="1.10.510.10:FF:000113">
    <property type="entry name" value="Tyrosine-protein kinase receptor"/>
    <property type="match status" value="1"/>
</dbReference>
<dbReference type="InterPro" id="IPR001245">
    <property type="entry name" value="Ser-Thr/Tyr_kinase_cat_dom"/>
</dbReference>
<dbReference type="Proteomes" id="UP000008672">
    <property type="component" value="Unassembled WGS sequence"/>
</dbReference>
<dbReference type="EMBL" id="AFYH01061271">
    <property type="status" value="NOT_ANNOTATED_CDS"/>
    <property type="molecule type" value="Genomic_DNA"/>
</dbReference>
<dbReference type="PROSITE" id="PS50011">
    <property type="entry name" value="PROTEIN_KINASE_DOM"/>
    <property type="match status" value="1"/>
</dbReference>
<dbReference type="SMART" id="SM00219">
    <property type="entry name" value="TyrKc"/>
    <property type="match status" value="1"/>
</dbReference>
<dbReference type="EMBL" id="AFYH01061267">
    <property type="status" value="NOT_ANNOTATED_CDS"/>
    <property type="molecule type" value="Genomic_DNA"/>
</dbReference>
<dbReference type="PROSITE" id="PS00109">
    <property type="entry name" value="PROTEIN_KINASE_TYR"/>
    <property type="match status" value="1"/>
</dbReference>
<dbReference type="GeneTree" id="ENSGT00940000159280"/>
<keyword evidence="6" id="KW-0732">Signal</keyword>
<dbReference type="EMBL" id="AFYH01061265">
    <property type="status" value="NOT_ANNOTATED_CDS"/>
    <property type="molecule type" value="Genomic_DNA"/>
</dbReference>
<evidence type="ECO:0000259" key="18">
    <source>
        <dbReference type="PROSITE" id="PS50011"/>
    </source>
</evidence>
<dbReference type="InterPro" id="IPR020635">
    <property type="entry name" value="Tyr_kinase_cat_dom"/>
</dbReference>
<keyword evidence="10" id="KW-1133">Transmembrane helix</keyword>
<dbReference type="EMBL" id="AFYH01061262">
    <property type="status" value="NOT_ANNOTATED_CDS"/>
    <property type="molecule type" value="Genomic_DNA"/>
</dbReference>
<protein>
    <recommendedName>
        <fullName evidence="2">receptor protein-tyrosine kinase</fullName>
        <ecNumber evidence="2">2.7.10.1</ecNumber>
    </recommendedName>
</protein>
<proteinExistence type="predicted"/>
<keyword evidence="7" id="KW-0547">Nucleotide-binding</keyword>
<evidence type="ECO:0000256" key="11">
    <source>
        <dbReference type="ARBA" id="ARBA00023136"/>
    </source>
</evidence>
<dbReference type="InterPro" id="IPR008266">
    <property type="entry name" value="Tyr_kinase_AS"/>
</dbReference>
<evidence type="ECO:0000256" key="1">
    <source>
        <dbReference type="ARBA" id="ARBA00004251"/>
    </source>
</evidence>
<dbReference type="EMBL" id="AFYH01061268">
    <property type="status" value="NOT_ANNOTATED_CDS"/>
    <property type="molecule type" value="Genomic_DNA"/>
</dbReference>
<dbReference type="AlphaFoldDB" id="H3B463"/>
<accession>H3B463</accession>
<dbReference type="FunCoup" id="H3B463">
    <property type="interactions" value="211"/>
</dbReference>
<evidence type="ECO:0000256" key="5">
    <source>
        <dbReference type="ARBA" id="ARBA00022692"/>
    </source>
</evidence>
<dbReference type="Pfam" id="PF07714">
    <property type="entry name" value="PK_Tyr_Ser-Thr"/>
    <property type="match status" value="1"/>
</dbReference>
<evidence type="ECO:0000256" key="4">
    <source>
        <dbReference type="ARBA" id="ARBA00022679"/>
    </source>
</evidence>
<dbReference type="Gene3D" id="1.10.510.10">
    <property type="entry name" value="Transferase(Phosphotransferase) domain 1"/>
    <property type="match status" value="1"/>
</dbReference>
<dbReference type="eggNOG" id="KOG1095">
    <property type="taxonomic scope" value="Eukaryota"/>
</dbReference>
<feature type="region of interest" description="Disordered" evidence="17">
    <location>
        <begin position="802"/>
        <end position="828"/>
    </location>
</feature>
<feature type="region of interest" description="Disordered" evidence="17">
    <location>
        <begin position="843"/>
        <end position="870"/>
    </location>
</feature>
<evidence type="ECO:0000313" key="20">
    <source>
        <dbReference type="Proteomes" id="UP000008672"/>
    </source>
</evidence>
<dbReference type="EMBL" id="AFYH01061264">
    <property type="status" value="NOT_ANNOTATED_CDS"/>
    <property type="molecule type" value="Genomic_DNA"/>
</dbReference>
<dbReference type="STRING" id="7897.ENSLACP00000016684"/>
<feature type="domain" description="Protein kinase" evidence="18">
    <location>
        <begin position="445"/>
        <end position="715"/>
    </location>
</feature>
<feature type="compositionally biased region" description="Low complexity" evidence="17">
    <location>
        <begin position="804"/>
        <end position="817"/>
    </location>
</feature>
<evidence type="ECO:0000256" key="2">
    <source>
        <dbReference type="ARBA" id="ARBA00011902"/>
    </source>
</evidence>
<evidence type="ECO:0000256" key="10">
    <source>
        <dbReference type="ARBA" id="ARBA00022989"/>
    </source>
</evidence>
<dbReference type="InterPro" id="IPR011009">
    <property type="entry name" value="Kinase-like_dom_sf"/>
</dbReference>
<dbReference type="EC" id="2.7.10.1" evidence="2"/>
<dbReference type="GO" id="GO:0005886">
    <property type="term" value="C:plasma membrane"/>
    <property type="evidence" value="ECO:0007669"/>
    <property type="project" value="UniProtKB-SubCell"/>
</dbReference>
<dbReference type="InterPro" id="IPR055163">
    <property type="entry name" value="ALK/LTK-like_GRD"/>
</dbReference>
<dbReference type="PANTHER" id="PTHR24416:SF604">
    <property type="entry name" value="RECEPTOR PROTEIN-TYROSINE KINASE"/>
    <property type="match status" value="1"/>
</dbReference>
<comment type="subcellular location">
    <subcellularLocation>
        <location evidence="1">Cell membrane</location>
        <topology evidence="1">Single-pass type I membrane protein</topology>
    </subcellularLocation>
</comment>
<dbReference type="PRINTS" id="PR00109">
    <property type="entry name" value="TYRKINASE"/>
</dbReference>
<feature type="compositionally biased region" description="Polar residues" evidence="17">
    <location>
        <begin position="843"/>
        <end position="854"/>
    </location>
</feature>
<sequence>WLFTTCGASGPHGPTPMQCNDAYRNMNLSVTVGTDGFLKGVQIWRVPSTNKYKISGYGAAGGRGVKSTMLRLHGMMVAGFFELQKDELLYILVGQQGEDACPHHTNPMIQKVCVGESNVIEEEIRVNRTVYEWAGGGGGGGGATYIFKIENGEPVPLIVAAGGGGTAYRGGEMATKPEKLETNTSIPGLNGLSGAAGGGGGWSDNTFFSWSGKSMLEGAVGGEACPQGIKKWGWQVRGGFGGGGGGCSAGGGAGGYIGGNAVPKNDPKKNGEDGVSFFSPLGVLFSQPLKVMEGHGEVSIQLSLNCSHCESDECWIDIMTGNITCFCDHGLAMDGVSCESALTQKPTPSSPEELSLSLVLSVATSALVAVLLLLFSGIMIVYRRKHQELQAMQMELQSPEYKLSKLRTSTIMTDYNPNYCFAGKTTSISDLKEVPRKNISLISPGPGHAKIGRSQWGQFGGGVNPPLPLQVFVLTLPEVCSEQDELDFLMEALIIRSFNCRGVSVSESWTLPAGVYLLMVGGGNLKTNQRSAKPKAGQPSALCMLDLLKVAQDIARGCQYLEENHFIHRDIAARNCLLTCMGPGRVAKIGDFGMARDIYRASYYRKGGRAMLPVKWMPPEAFMEGIFTSKTDTWWLGGSMSCQAQLLGFIFYPCSKTLDKILAECTNQMRGEPTWAASGPKYRIMTQCWQHQPEDRPNFATILERIDYCTQDPDVINTTIPVEYGPLVEEEEKVPVRPEDPDGIPPLLALPQPEGASEELQPPPLPTSLCPGEAQANVVTYESPEHTTVGSVKEEGGCVNLAYSQTTPSSGTQSSRGSRNKPTNLWNPTYGSWFAEKHALQNSATAGQNGQPEDTPTGKEPAYNQSSASAAGNHHIAATVQGSSVLLEPSSLASALKDVPLFRLRHFPCGNINYGYQQQGLPCEPLAPSSSAGISDSSLACKGGLSQLEPRAHPIVDLPAWDSGLSLADTEDVSVTIL</sequence>
<comment type="catalytic activity">
    <reaction evidence="16">
        <text>L-tyrosyl-[protein] + ATP = O-phospho-L-tyrosyl-[protein] + ADP + H(+)</text>
        <dbReference type="Rhea" id="RHEA:10596"/>
        <dbReference type="Rhea" id="RHEA-COMP:10136"/>
        <dbReference type="Rhea" id="RHEA-COMP:20101"/>
        <dbReference type="ChEBI" id="CHEBI:15378"/>
        <dbReference type="ChEBI" id="CHEBI:30616"/>
        <dbReference type="ChEBI" id="CHEBI:46858"/>
        <dbReference type="ChEBI" id="CHEBI:61978"/>
        <dbReference type="ChEBI" id="CHEBI:456216"/>
        <dbReference type="EC" id="2.7.10.1"/>
    </reaction>
</comment>
<keyword evidence="15" id="KW-0325">Glycoprotein</keyword>
<dbReference type="PROSITE" id="PS00239">
    <property type="entry name" value="RECEPTOR_TYR_KIN_II"/>
    <property type="match status" value="1"/>
</dbReference>
<dbReference type="InParanoid" id="H3B463"/>